<proteinExistence type="inferred from homology"/>
<dbReference type="InterPro" id="IPR037171">
    <property type="entry name" value="NagB/RpiA_transferase-like"/>
</dbReference>
<dbReference type="OrthoDB" id="10249309at2759"/>
<dbReference type="GO" id="GO:0005851">
    <property type="term" value="C:eukaryotic translation initiation factor 2B complex"/>
    <property type="evidence" value="ECO:0007669"/>
    <property type="project" value="TreeGrafter"/>
</dbReference>
<dbReference type="InterPro" id="IPR042528">
    <property type="entry name" value="elF-2B_alpha_N"/>
</dbReference>
<evidence type="ECO:0000256" key="5">
    <source>
        <dbReference type="ARBA" id="ARBA00022917"/>
    </source>
</evidence>
<protein>
    <recommendedName>
        <fullName evidence="7">Translation initiation factor eIF2B subunit alpha</fullName>
    </recommendedName>
    <alternativeName>
        <fullName evidence="8">eIF2B GDP-GTP exchange factor subunit alpha</fullName>
    </alternativeName>
</protein>
<dbReference type="GO" id="GO:0003743">
    <property type="term" value="F:translation initiation factor activity"/>
    <property type="evidence" value="ECO:0007669"/>
    <property type="project" value="UniProtKB-KW"/>
</dbReference>
<accession>A0A8J9UPL5</accession>
<evidence type="ECO:0000256" key="9">
    <source>
        <dbReference type="ARBA" id="ARBA00046432"/>
    </source>
</evidence>
<comment type="function">
    <text evidence="6">Acts as a component of the translation initiation factor 2B (eIF2B) complex, which catalyzes the exchange of GDP for GTP on eukaryotic initiation factor 2 (eIF2) gamma subunit. Its guanine nucleotide exchange factor activity is repressed when bound to eIF2 complex phosphorylated on the alpha subunit, thereby limiting the amount of methionyl-initiator methionine tRNA available to the ribosome and consequently global translation is repressed.</text>
</comment>
<gene>
    <name evidence="11" type="ORF">BINO364_LOCUS9643</name>
</gene>
<evidence type="ECO:0000256" key="6">
    <source>
        <dbReference type="ARBA" id="ARBA00043898"/>
    </source>
</evidence>
<organism evidence="11 12">
    <name type="scientific">Brenthis ino</name>
    <name type="common">lesser marbled fritillary</name>
    <dbReference type="NCBI Taxonomy" id="405034"/>
    <lineage>
        <taxon>Eukaryota</taxon>
        <taxon>Metazoa</taxon>
        <taxon>Ecdysozoa</taxon>
        <taxon>Arthropoda</taxon>
        <taxon>Hexapoda</taxon>
        <taxon>Insecta</taxon>
        <taxon>Pterygota</taxon>
        <taxon>Neoptera</taxon>
        <taxon>Endopterygota</taxon>
        <taxon>Lepidoptera</taxon>
        <taxon>Glossata</taxon>
        <taxon>Ditrysia</taxon>
        <taxon>Papilionoidea</taxon>
        <taxon>Nymphalidae</taxon>
        <taxon>Heliconiinae</taxon>
        <taxon>Argynnini</taxon>
        <taxon>Brenthis</taxon>
    </lineage>
</organism>
<keyword evidence="4" id="KW-0396">Initiation factor</keyword>
<evidence type="ECO:0000256" key="4">
    <source>
        <dbReference type="ARBA" id="ARBA00022540"/>
    </source>
</evidence>
<dbReference type="GO" id="GO:0005829">
    <property type="term" value="C:cytosol"/>
    <property type="evidence" value="ECO:0007669"/>
    <property type="project" value="UniProtKB-SubCell"/>
</dbReference>
<dbReference type="Proteomes" id="UP000838878">
    <property type="component" value="Chromosome 4"/>
</dbReference>
<dbReference type="EMBL" id="OV170224">
    <property type="protein sequence ID" value="CAH0723873.1"/>
    <property type="molecule type" value="Genomic_DNA"/>
</dbReference>
<evidence type="ECO:0000256" key="1">
    <source>
        <dbReference type="ARBA" id="ARBA00004514"/>
    </source>
</evidence>
<comment type="subcellular location">
    <subcellularLocation>
        <location evidence="1">Cytoplasm</location>
        <location evidence="1">Cytosol</location>
    </subcellularLocation>
</comment>
<comment type="similarity">
    <text evidence="2 10">Belongs to the eIF-2B alpha/beta/delta subunits family.</text>
</comment>
<dbReference type="PANTHER" id="PTHR45860">
    <property type="entry name" value="TRANSLATION INITIATION FACTOR EIF-2B SUBUNIT ALPHA"/>
    <property type="match status" value="1"/>
</dbReference>
<evidence type="ECO:0000313" key="11">
    <source>
        <dbReference type="EMBL" id="CAH0723873.1"/>
    </source>
</evidence>
<feature type="non-terminal residue" evidence="11">
    <location>
        <position position="302"/>
    </location>
</feature>
<evidence type="ECO:0000256" key="3">
    <source>
        <dbReference type="ARBA" id="ARBA00022490"/>
    </source>
</evidence>
<comment type="subunit">
    <text evidence="9">Component of the translation initiation factor 2B (eIF2B) complex which is a heterodecamer of two sets of five different subunits: alpha, beta, gamma, delta and epsilon. Subunits alpha, beta and delta comprise a regulatory subcomplex and subunits epsilon and gamma comprise a catalytic subcomplex. Within the complex, the hexameric regulatory complex resides at the center, with the two heterodimeric catalytic subcomplexes bound on opposite sides.</text>
</comment>
<evidence type="ECO:0000313" key="12">
    <source>
        <dbReference type="Proteomes" id="UP000838878"/>
    </source>
</evidence>
<dbReference type="InterPro" id="IPR042529">
    <property type="entry name" value="IF_2B-like_C"/>
</dbReference>
<reference evidence="11" key="1">
    <citation type="submission" date="2021-12" db="EMBL/GenBank/DDBJ databases">
        <authorList>
            <person name="Martin H S."/>
        </authorList>
    </citation>
    <scope>NUCLEOTIDE SEQUENCE</scope>
</reference>
<sequence length="302" mass="33546">MKKEEVKEIFLKILKEEEDVSAGVAAIKTLLTVIENYKVGTVQELDQNLQLAVEAMRQCDQPVAAISSGCELFMRFITFAKLDVKSFEECEQIMLQRGRIFLDTLLEARGKVAKQSLNFISDGCKILTHSRSRVVLQAMLEAAKANKRFQVFVTKSCPDNSGERMHKELTAAGIEATLILDAAVGYIMEQVDVVMLGAEGVAESGGIINKIGTYCIAMSALELKKPVYVLTESFKFSRIYPLNQKDLPNEFKYLSSTLSNGNLSKQHPLVDYTPPAYITLLFTDLGILTPSAVSDELIKLYL</sequence>
<dbReference type="FunFam" id="3.40.50.10470:FF:000001">
    <property type="entry name" value="Translation initiation factor eIF-2B subunit alpha"/>
    <property type="match status" value="1"/>
</dbReference>
<evidence type="ECO:0000256" key="10">
    <source>
        <dbReference type="RuleBase" id="RU003814"/>
    </source>
</evidence>
<dbReference type="SUPFAM" id="SSF100950">
    <property type="entry name" value="NagB/RpiA/CoA transferase-like"/>
    <property type="match status" value="1"/>
</dbReference>
<dbReference type="Gene3D" id="1.20.120.1070">
    <property type="entry name" value="Translation initiation factor eIF-2B, N-terminal domain"/>
    <property type="match status" value="1"/>
</dbReference>
<dbReference type="AlphaFoldDB" id="A0A8J9UPL5"/>
<dbReference type="PANTHER" id="PTHR45860:SF1">
    <property type="entry name" value="TRANSLATION INITIATION FACTOR EIF-2B SUBUNIT ALPHA"/>
    <property type="match status" value="1"/>
</dbReference>
<evidence type="ECO:0000256" key="7">
    <source>
        <dbReference type="ARBA" id="ARBA00044208"/>
    </source>
</evidence>
<keyword evidence="5" id="KW-0648">Protein biosynthesis</keyword>
<dbReference type="Gene3D" id="3.40.50.10470">
    <property type="entry name" value="Translation initiation factor eif-2b, domain 2"/>
    <property type="match status" value="1"/>
</dbReference>
<dbReference type="InterPro" id="IPR000649">
    <property type="entry name" value="IF-2B-related"/>
</dbReference>
<name>A0A8J9UPL5_9NEOP</name>
<keyword evidence="3" id="KW-0963">Cytoplasm</keyword>
<dbReference type="Pfam" id="PF01008">
    <property type="entry name" value="IF-2B"/>
    <property type="match status" value="1"/>
</dbReference>
<dbReference type="InterPro" id="IPR051501">
    <property type="entry name" value="eIF2B_alpha/beta/delta"/>
</dbReference>
<dbReference type="GO" id="GO:0005085">
    <property type="term" value="F:guanyl-nucleotide exchange factor activity"/>
    <property type="evidence" value="ECO:0007669"/>
    <property type="project" value="TreeGrafter"/>
</dbReference>
<evidence type="ECO:0000256" key="2">
    <source>
        <dbReference type="ARBA" id="ARBA00007251"/>
    </source>
</evidence>
<evidence type="ECO:0000256" key="8">
    <source>
        <dbReference type="ARBA" id="ARBA00044236"/>
    </source>
</evidence>
<keyword evidence="12" id="KW-1185">Reference proteome</keyword>